<dbReference type="AlphaFoldDB" id="A0A0S7WVN1"/>
<gene>
    <name evidence="1" type="ORF">AMJ39_01455</name>
</gene>
<name>A0A0S7WVN1_UNCT6</name>
<dbReference type="EMBL" id="LIZS01000005">
    <property type="protein sequence ID" value="KPJ54240.1"/>
    <property type="molecule type" value="Genomic_DNA"/>
</dbReference>
<reference evidence="1 2" key="1">
    <citation type="journal article" date="2015" name="Microbiome">
        <title>Genomic resolution of linkages in carbon, nitrogen, and sulfur cycling among widespread estuary sediment bacteria.</title>
        <authorList>
            <person name="Baker B.J."/>
            <person name="Lazar C.S."/>
            <person name="Teske A.P."/>
            <person name="Dick G.J."/>
        </authorList>
    </citation>
    <scope>NUCLEOTIDE SEQUENCE [LARGE SCALE GENOMIC DNA]</scope>
    <source>
        <strain evidence="1">DG_24</strain>
    </source>
</reference>
<dbReference type="STRING" id="1703770.AMJ39_01455"/>
<comment type="caution">
    <text evidence="1">The sequence shown here is derived from an EMBL/GenBank/DDBJ whole genome shotgun (WGS) entry which is preliminary data.</text>
</comment>
<protein>
    <submittedName>
        <fullName evidence="1">Uncharacterized protein</fullName>
    </submittedName>
</protein>
<dbReference type="Proteomes" id="UP000052008">
    <property type="component" value="Unassembled WGS sequence"/>
</dbReference>
<proteinExistence type="predicted"/>
<accession>A0A0S7WVN1</accession>
<sequence>MAWNSSIANARWRTTWERSDTVRPFTSRRLREAIHSEPRFRCDILRGRARKLRYPCLAMGEWANR</sequence>
<evidence type="ECO:0000313" key="1">
    <source>
        <dbReference type="EMBL" id="KPJ54240.1"/>
    </source>
</evidence>
<evidence type="ECO:0000313" key="2">
    <source>
        <dbReference type="Proteomes" id="UP000052008"/>
    </source>
</evidence>
<organism evidence="1 2">
    <name type="scientific">candidate division TA06 bacterium DG_24</name>
    <dbReference type="NCBI Taxonomy" id="1703770"/>
    <lineage>
        <taxon>Bacteria</taxon>
        <taxon>Bacteria division TA06</taxon>
    </lineage>
</organism>